<organism evidence="6 7">
    <name type="scientific">Metaclostridioides mangenotii</name>
    <dbReference type="NCBI Taxonomy" id="1540"/>
    <lineage>
        <taxon>Bacteria</taxon>
        <taxon>Bacillati</taxon>
        <taxon>Bacillota</taxon>
        <taxon>Clostridia</taxon>
        <taxon>Peptostreptococcales</taxon>
        <taxon>Peptostreptococcaceae</taxon>
        <taxon>Metaclostridioides</taxon>
    </lineage>
</organism>
<dbReference type="PANTHER" id="PTHR37299:SF1">
    <property type="entry name" value="STAGE 0 SPORULATION PROTEIN A HOMOLOG"/>
    <property type="match status" value="1"/>
</dbReference>
<evidence type="ECO:0000313" key="6">
    <source>
        <dbReference type="EMBL" id="MBP1855480.1"/>
    </source>
</evidence>
<dbReference type="RefSeq" id="WP_209456906.1">
    <property type="nucleotide sequence ID" value="NZ_BAAACS010000011.1"/>
</dbReference>
<evidence type="ECO:0000313" key="7">
    <source>
        <dbReference type="Proteomes" id="UP000767291"/>
    </source>
</evidence>
<dbReference type="SMART" id="SM00850">
    <property type="entry name" value="LytTR"/>
    <property type="match status" value="1"/>
</dbReference>
<dbReference type="PROSITE" id="PS50930">
    <property type="entry name" value="HTH_LYTTR"/>
    <property type="match status" value="1"/>
</dbReference>
<reference evidence="6 7" key="1">
    <citation type="submission" date="2021-03" db="EMBL/GenBank/DDBJ databases">
        <title>Genomic Encyclopedia of Type Strains, Phase IV (KMG-IV): sequencing the most valuable type-strain genomes for metagenomic binning, comparative biology and taxonomic classification.</title>
        <authorList>
            <person name="Goeker M."/>
        </authorList>
    </citation>
    <scope>NUCLEOTIDE SEQUENCE [LARGE SCALE GENOMIC DNA]</scope>
    <source>
        <strain evidence="6 7">DSM 1289</strain>
    </source>
</reference>
<dbReference type="Gene3D" id="2.40.50.40">
    <property type="match status" value="1"/>
</dbReference>
<dbReference type="InterPro" id="IPR001789">
    <property type="entry name" value="Sig_transdc_resp-reg_receiver"/>
</dbReference>
<feature type="modified residue" description="4-aspartylphosphate" evidence="3">
    <location>
        <position position="53"/>
    </location>
</feature>
<proteinExistence type="predicted"/>
<evidence type="ECO:0000259" key="4">
    <source>
        <dbReference type="PROSITE" id="PS50110"/>
    </source>
</evidence>
<dbReference type="PROSITE" id="PS50110">
    <property type="entry name" value="RESPONSE_REGULATORY"/>
    <property type="match status" value="1"/>
</dbReference>
<dbReference type="PANTHER" id="PTHR37299">
    <property type="entry name" value="TRANSCRIPTIONAL REGULATOR-RELATED"/>
    <property type="match status" value="1"/>
</dbReference>
<feature type="domain" description="HTH LytTR-type" evidence="5">
    <location>
        <begin position="137"/>
        <end position="241"/>
    </location>
</feature>
<keyword evidence="7" id="KW-1185">Reference proteome</keyword>
<comment type="caution">
    <text evidence="6">The sequence shown here is derived from an EMBL/GenBank/DDBJ whole genome shotgun (WGS) entry which is preliminary data.</text>
</comment>
<evidence type="ECO:0000256" key="1">
    <source>
        <dbReference type="ARBA" id="ARBA00018672"/>
    </source>
</evidence>
<evidence type="ECO:0000256" key="2">
    <source>
        <dbReference type="ARBA" id="ARBA00024867"/>
    </source>
</evidence>
<dbReference type="Gene3D" id="3.40.50.2300">
    <property type="match status" value="1"/>
</dbReference>
<keyword evidence="3" id="KW-0597">Phosphoprotein</keyword>
<dbReference type="Pfam" id="PF00072">
    <property type="entry name" value="Response_reg"/>
    <property type="match status" value="1"/>
</dbReference>
<dbReference type="InterPro" id="IPR046947">
    <property type="entry name" value="LytR-like"/>
</dbReference>
<dbReference type="InterPro" id="IPR007492">
    <property type="entry name" value="LytTR_DNA-bd_dom"/>
</dbReference>
<accession>A0ABS4EC18</accession>
<comment type="function">
    <text evidence="2">May play the central regulatory role in sporulation. It may be an element of the effector pathway responsible for the activation of sporulation genes in response to nutritional stress. Spo0A may act in concert with spo0H (a sigma factor) to control the expression of some genes that are critical to the sporulation process.</text>
</comment>
<evidence type="ECO:0000256" key="3">
    <source>
        <dbReference type="PROSITE-ProRule" id="PRU00169"/>
    </source>
</evidence>
<dbReference type="InterPro" id="IPR011006">
    <property type="entry name" value="CheY-like_superfamily"/>
</dbReference>
<dbReference type="Gene3D" id="2.20.25.10">
    <property type="match status" value="1"/>
</dbReference>
<dbReference type="Pfam" id="PF04397">
    <property type="entry name" value="LytTR"/>
    <property type="match status" value="1"/>
</dbReference>
<evidence type="ECO:0000259" key="5">
    <source>
        <dbReference type="PROSITE" id="PS50930"/>
    </source>
</evidence>
<feature type="domain" description="Response regulatory" evidence="4">
    <location>
        <begin position="2"/>
        <end position="116"/>
    </location>
</feature>
<sequence length="241" mass="27970">MKTLIIDDEPLARNELRYLLEQCEEITDIKEAETIEEAFAEMLNNKPDLLFLDIHLSDESGLSLAERLQSIEEPPMIIFATAYDEHAVRAFELNATDYILKPFDLDRIKKAVKKAYKKYEIKSNYSLDSLITDVTTLPIQVDESIFVLKIEDILAVVVEEGKTSVYTNQEIYHTAIALSTYEKKLPSAQFLRVHRAYIINKNYIKEIQPWFNHTYQVTLENKLKVPVSRSYIKEFKSELGI</sequence>
<dbReference type="SUPFAM" id="SSF52172">
    <property type="entry name" value="CheY-like"/>
    <property type="match status" value="1"/>
</dbReference>
<dbReference type="Proteomes" id="UP000767291">
    <property type="component" value="Unassembled WGS sequence"/>
</dbReference>
<dbReference type="EMBL" id="JAGGJX010000003">
    <property type="protein sequence ID" value="MBP1855480.1"/>
    <property type="molecule type" value="Genomic_DNA"/>
</dbReference>
<dbReference type="SMART" id="SM00448">
    <property type="entry name" value="REC"/>
    <property type="match status" value="1"/>
</dbReference>
<name>A0ABS4EC18_9FIRM</name>
<protein>
    <recommendedName>
        <fullName evidence="1">Stage 0 sporulation protein A homolog</fullName>
    </recommendedName>
</protein>
<gene>
    <name evidence="6" type="ORF">J2Z43_001875</name>
</gene>